<accession>A0A7C4CDW4</accession>
<proteinExistence type="predicted"/>
<reference evidence="2" key="1">
    <citation type="journal article" date="2020" name="mSystems">
        <title>Genome- and Community-Level Interaction Insights into Carbon Utilization and Element Cycling Functions of Hydrothermarchaeota in Hydrothermal Sediment.</title>
        <authorList>
            <person name="Zhou Z."/>
            <person name="Liu Y."/>
            <person name="Xu W."/>
            <person name="Pan J."/>
            <person name="Luo Z.H."/>
            <person name="Li M."/>
        </authorList>
    </citation>
    <scope>NUCLEOTIDE SEQUENCE [LARGE SCALE GENOMIC DNA]</scope>
    <source>
        <strain evidence="2">SpSt-488</strain>
    </source>
</reference>
<evidence type="ECO:0000259" key="1">
    <source>
        <dbReference type="Pfam" id="PF13860"/>
    </source>
</evidence>
<sequence length="74" mass="8205">MRLALPHAGRVSLAVYDAAGAFVRELAGTVQPAGFRAVRWDGRDENGRTVAPGVYYCRMRAGDFRAIRKLVKLR</sequence>
<name>A0A7C4CDW4_UNCW3</name>
<gene>
    <name evidence="2" type="ORF">ENS41_05380</name>
</gene>
<dbReference type="EMBL" id="DSUT01000112">
    <property type="protein sequence ID" value="HGK28369.1"/>
    <property type="molecule type" value="Genomic_DNA"/>
</dbReference>
<feature type="domain" description="FlgD/Vpr Ig-like" evidence="1">
    <location>
        <begin position="8"/>
        <end position="61"/>
    </location>
</feature>
<dbReference type="Gene3D" id="2.60.40.4070">
    <property type="match status" value="1"/>
</dbReference>
<organism evidence="2">
    <name type="scientific">candidate division WOR-3 bacterium</name>
    <dbReference type="NCBI Taxonomy" id="2052148"/>
    <lineage>
        <taxon>Bacteria</taxon>
        <taxon>Bacteria division WOR-3</taxon>
    </lineage>
</organism>
<dbReference type="AlphaFoldDB" id="A0A7C4CDW4"/>
<protein>
    <recommendedName>
        <fullName evidence="1">FlgD/Vpr Ig-like domain-containing protein</fullName>
    </recommendedName>
</protein>
<dbReference type="InterPro" id="IPR025965">
    <property type="entry name" value="FlgD/Vpr_Ig-like"/>
</dbReference>
<dbReference type="Pfam" id="PF13860">
    <property type="entry name" value="FlgD_ig"/>
    <property type="match status" value="1"/>
</dbReference>
<evidence type="ECO:0000313" key="2">
    <source>
        <dbReference type="EMBL" id="HGK28369.1"/>
    </source>
</evidence>
<comment type="caution">
    <text evidence="2">The sequence shown here is derived from an EMBL/GenBank/DDBJ whole genome shotgun (WGS) entry which is preliminary data.</text>
</comment>